<keyword evidence="2" id="KW-1185">Reference proteome</keyword>
<sequence length="152" mass="17293">MEVDGDNIDGTKNWGDVDSIINNVISSVFATSSSLPTSLNVKNTQAERSVNFYLEKGIDKSENDTLPIKMVDELPQQTQCDCGEFVCAFNEYVIHGRDIPKEINIGYVCMRYGALLWDYGKRKLQAGIKDNITKKVGRFFGKEKRKRTYHEE</sequence>
<evidence type="ECO:0000313" key="1">
    <source>
        <dbReference type="EMBL" id="PHT81393.1"/>
    </source>
</evidence>
<dbReference type="PANTHER" id="PTHR33022:SF21">
    <property type="entry name" value="UBIQUITIN-LIKE PROTEASE FAMILY PROFILE DOMAIN-CONTAINING PROTEIN"/>
    <property type="match status" value="1"/>
</dbReference>
<organism evidence="1 2">
    <name type="scientific">Capsicum annuum</name>
    <name type="common">Capsicum pepper</name>
    <dbReference type="NCBI Taxonomy" id="4072"/>
    <lineage>
        <taxon>Eukaryota</taxon>
        <taxon>Viridiplantae</taxon>
        <taxon>Streptophyta</taxon>
        <taxon>Embryophyta</taxon>
        <taxon>Tracheophyta</taxon>
        <taxon>Spermatophyta</taxon>
        <taxon>Magnoliopsida</taxon>
        <taxon>eudicotyledons</taxon>
        <taxon>Gunneridae</taxon>
        <taxon>Pentapetalae</taxon>
        <taxon>asterids</taxon>
        <taxon>lamiids</taxon>
        <taxon>Solanales</taxon>
        <taxon>Solanaceae</taxon>
        <taxon>Solanoideae</taxon>
        <taxon>Capsiceae</taxon>
        <taxon>Capsicum</taxon>
    </lineage>
</organism>
<name>A0A2G2ZHD5_CAPAN</name>
<accession>A0A2G2ZHD5</accession>
<gene>
    <name evidence="1" type="ORF">T459_14408</name>
</gene>
<dbReference type="Proteomes" id="UP000222542">
    <property type="component" value="Unassembled WGS sequence"/>
</dbReference>
<reference evidence="1 2" key="1">
    <citation type="journal article" date="2014" name="Nat. Genet.">
        <title>Genome sequence of the hot pepper provides insights into the evolution of pungency in Capsicum species.</title>
        <authorList>
            <person name="Kim S."/>
            <person name="Park M."/>
            <person name="Yeom S.I."/>
            <person name="Kim Y.M."/>
            <person name="Lee J.M."/>
            <person name="Lee H.A."/>
            <person name="Seo E."/>
            <person name="Choi J."/>
            <person name="Cheong K."/>
            <person name="Kim K.T."/>
            <person name="Jung K."/>
            <person name="Lee G.W."/>
            <person name="Oh S.K."/>
            <person name="Bae C."/>
            <person name="Kim S.B."/>
            <person name="Lee H.Y."/>
            <person name="Kim S.Y."/>
            <person name="Kim M.S."/>
            <person name="Kang B.C."/>
            <person name="Jo Y.D."/>
            <person name="Yang H.B."/>
            <person name="Jeong H.J."/>
            <person name="Kang W.H."/>
            <person name="Kwon J.K."/>
            <person name="Shin C."/>
            <person name="Lim J.Y."/>
            <person name="Park J.H."/>
            <person name="Huh J.H."/>
            <person name="Kim J.S."/>
            <person name="Kim B.D."/>
            <person name="Cohen O."/>
            <person name="Paran I."/>
            <person name="Suh M.C."/>
            <person name="Lee S.B."/>
            <person name="Kim Y.K."/>
            <person name="Shin Y."/>
            <person name="Noh S.J."/>
            <person name="Park J."/>
            <person name="Seo Y.S."/>
            <person name="Kwon S.Y."/>
            <person name="Kim H.A."/>
            <person name="Park J.M."/>
            <person name="Kim H.J."/>
            <person name="Choi S.B."/>
            <person name="Bosland P.W."/>
            <person name="Reeves G."/>
            <person name="Jo S.H."/>
            <person name="Lee B.W."/>
            <person name="Cho H.T."/>
            <person name="Choi H.S."/>
            <person name="Lee M.S."/>
            <person name="Yu Y."/>
            <person name="Do Choi Y."/>
            <person name="Park B.S."/>
            <person name="van Deynze A."/>
            <person name="Ashrafi H."/>
            <person name="Hill T."/>
            <person name="Kim W.T."/>
            <person name="Pai H.S."/>
            <person name="Ahn H.K."/>
            <person name="Yeam I."/>
            <person name="Giovannoni J.J."/>
            <person name="Rose J.K."/>
            <person name="Sorensen I."/>
            <person name="Lee S.J."/>
            <person name="Kim R.W."/>
            <person name="Choi I.Y."/>
            <person name="Choi B.S."/>
            <person name="Lim J.S."/>
            <person name="Lee Y.H."/>
            <person name="Choi D."/>
        </authorList>
    </citation>
    <scope>NUCLEOTIDE SEQUENCE [LARGE SCALE GENOMIC DNA]</scope>
    <source>
        <strain evidence="2">cv. CM334</strain>
    </source>
</reference>
<reference evidence="1 2" key="2">
    <citation type="journal article" date="2017" name="Genome Biol.">
        <title>New reference genome sequences of hot pepper reveal the massive evolution of plant disease-resistance genes by retroduplication.</title>
        <authorList>
            <person name="Kim S."/>
            <person name="Park J."/>
            <person name="Yeom S.I."/>
            <person name="Kim Y.M."/>
            <person name="Seo E."/>
            <person name="Kim K.T."/>
            <person name="Kim M.S."/>
            <person name="Lee J.M."/>
            <person name="Cheong K."/>
            <person name="Shin H.S."/>
            <person name="Kim S.B."/>
            <person name="Han K."/>
            <person name="Lee J."/>
            <person name="Park M."/>
            <person name="Lee H.A."/>
            <person name="Lee H.Y."/>
            <person name="Lee Y."/>
            <person name="Oh S."/>
            <person name="Lee J.H."/>
            <person name="Choi E."/>
            <person name="Choi E."/>
            <person name="Lee S.E."/>
            <person name="Jeon J."/>
            <person name="Kim H."/>
            <person name="Choi G."/>
            <person name="Song H."/>
            <person name="Lee J."/>
            <person name="Lee S.C."/>
            <person name="Kwon J.K."/>
            <person name="Lee H.Y."/>
            <person name="Koo N."/>
            <person name="Hong Y."/>
            <person name="Kim R.W."/>
            <person name="Kang W.H."/>
            <person name="Huh J.H."/>
            <person name="Kang B.C."/>
            <person name="Yang T.J."/>
            <person name="Lee Y.H."/>
            <person name="Bennetzen J.L."/>
            <person name="Choi D."/>
        </authorList>
    </citation>
    <scope>NUCLEOTIDE SEQUENCE [LARGE SCALE GENOMIC DNA]</scope>
    <source>
        <strain evidence="2">cv. CM334</strain>
    </source>
</reference>
<proteinExistence type="predicted"/>
<dbReference type="AlphaFoldDB" id="A0A2G2ZHD5"/>
<evidence type="ECO:0000313" key="2">
    <source>
        <dbReference type="Proteomes" id="UP000222542"/>
    </source>
</evidence>
<dbReference type="EMBL" id="AYRZ02000005">
    <property type="protein sequence ID" value="PHT81393.1"/>
    <property type="molecule type" value="Genomic_DNA"/>
</dbReference>
<dbReference type="PANTHER" id="PTHR33022">
    <property type="entry name" value="DUF1985 DOMAIN-CONTAINING PROTEIN"/>
    <property type="match status" value="1"/>
</dbReference>
<dbReference type="Gramene" id="PHT81393">
    <property type="protein sequence ID" value="PHT81393"/>
    <property type="gene ID" value="T459_14408"/>
</dbReference>
<comment type="caution">
    <text evidence="1">The sequence shown here is derived from an EMBL/GenBank/DDBJ whole genome shotgun (WGS) entry which is preliminary data.</text>
</comment>
<protein>
    <submittedName>
        <fullName evidence="1">Uncharacterized protein</fullName>
    </submittedName>
</protein>